<dbReference type="Pfam" id="PF01810">
    <property type="entry name" value="LysE"/>
    <property type="match status" value="1"/>
</dbReference>
<dbReference type="Proteomes" id="UP000295131">
    <property type="component" value="Unassembled WGS sequence"/>
</dbReference>
<feature type="transmembrane region" description="Helical" evidence="6">
    <location>
        <begin position="42"/>
        <end position="61"/>
    </location>
</feature>
<proteinExistence type="predicted"/>
<evidence type="ECO:0000256" key="4">
    <source>
        <dbReference type="ARBA" id="ARBA00022989"/>
    </source>
</evidence>
<gene>
    <name evidence="7" type="ORF">E2A64_09960</name>
</gene>
<evidence type="ECO:0000313" key="8">
    <source>
        <dbReference type="Proteomes" id="UP000295131"/>
    </source>
</evidence>
<evidence type="ECO:0000256" key="6">
    <source>
        <dbReference type="SAM" id="Phobius"/>
    </source>
</evidence>
<evidence type="ECO:0000256" key="1">
    <source>
        <dbReference type="ARBA" id="ARBA00004651"/>
    </source>
</evidence>
<dbReference type="RefSeq" id="WP_133284358.1">
    <property type="nucleotide sequence ID" value="NZ_SMSI01000002.1"/>
</dbReference>
<sequence>MPIETFLSLLLFCFVAAASPGPNNTMLFASGVNFGFSRTLPHMAGITIGFTLMVACVGLGMGAVLERYPVLLIVLKVVGGLYMIWIAWKIGTARKVPEADIDAGNAARPFTFLQAASFQWVNPKAWVMILGAIAAFSQRDHYALSVALITTGFFLVSFLSTSAWAAFGSALRGWLSDPVRLKWFNISMAVILVLSLWPMLR</sequence>
<organism evidence="7 8">
    <name type="scientific">Pseudohoeflea suaedae</name>
    <dbReference type="NCBI Taxonomy" id="877384"/>
    <lineage>
        <taxon>Bacteria</taxon>
        <taxon>Pseudomonadati</taxon>
        <taxon>Pseudomonadota</taxon>
        <taxon>Alphaproteobacteria</taxon>
        <taxon>Hyphomicrobiales</taxon>
        <taxon>Rhizobiaceae</taxon>
        <taxon>Pseudohoeflea</taxon>
    </lineage>
</organism>
<dbReference type="OrthoDB" id="9812084at2"/>
<dbReference type="GO" id="GO:0005886">
    <property type="term" value="C:plasma membrane"/>
    <property type="evidence" value="ECO:0007669"/>
    <property type="project" value="UniProtKB-SubCell"/>
</dbReference>
<name>A0A4R5PJ30_9HYPH</name>
<keyword evidence="2" id="KW-1003">Cell membrane</keyword>
<evidence type="ECO:0000256" key="3">
    <source>
        <dbReference type="ARBA" id="ARBA00022692"/>
    </source>
</evidence>
<evidence type="ECO:0000313" key="7">
    <source>
        <dbReference type="EMBL" id="TDH35657.1"/>
    </source>
</evidence>
<feature type="transmembrane region" description="Helical" evidence="6">
    <location>
        <begin position="183"/>
        <end position="200"/>
    </location>
</feature>
<dbReference type="PANTHER" id="PTHR30086:SF20">
    <property type="entry name" value="ARGININE EXPORTER PROTEIN ARGO-RELATED"/>
    <property type="match status" value="1"/>
</dbReference>
<feature type="transmembrane region" description="Helical" evidence="6">
    <location>
        <begin position="118"/>
        <end position="136"/>
    </location>
</feature>
<evidence type="ECO:0000256" key="5">
    <source>
        <dbReference type="ARBA" id="ARBA00023136"/>
    </source>
</evidence>
<keyword evidence="4 6" id="KW-1133">Transmembrane helix</keyword>
<dbReference type="EMBL" id="SMSI01000002">
    <property type="protein sequence ID" value="TDH35657.1"/>
    <property type="molecule type" value="Genomic_DNA"/>
</dbReference>
<dbReference type="PANTHER" id="PTHR30086">
    <property type="entry name" value="ARGININE EXPORTER PROTEIN ARGO"/>
    <property type="match status" value="1"/>
</dbReference>
<comment type="caution">
    <text evidence="7">The sequence shown here is derived from an EMBL/GenBank/DDBJ whole genome shotgun (WGS) entry which is preliminary data.</text>
</comment>
<keyword evidence="8" id="KW-1185">Reference proteome</keyword>
<feature type="transmembrane region" description="Helical" evidence="6">
    <location>
        <begin position="68"/>
        <end position="88"/>
    </location>
</feature>
<protein>
    <submittedName>
        <fullName evidence="7">LysE family translocator</fullName>
    </submittedName>
</protein>
<accession>A0A4R5PJ30</accession>
<reference evidence="7 8" key="1">
    <citation type="journal article" date="2013" name="Int. J. Syst. Evol. Microbiol.">
        <title>Hoeflea suaedae sp. nov., an endophytic bacterium isolated from the root of the halophyte Suaeda maritima.</title>
        <authorList>
            <person name="Chung E.J."/>
            <person name="Park J.A."/>
            <person name="Pramanik P."/>
            <person name="Bibi F."/>
            <person name="Jeon C.O."/>
            <person name="Chung Y.R."/>
        </authorList>
    </citation>
    <scope>NUCLEOTIDE SEQUENCE [LARGE SCALE GENOMIC DNA]</scope>
    <source>
        <strain evidence="7 8">YC6898</strain>
    </source>
</reference>
<feature type="transmembrane region" description="Helical" evidence="6">
    <location>
        <begin position="143"/>
        <end position="171"/>
    </location>
</feature>
<comment type="subcellular location">
    <subcellularLocation>
        <location evidence="1">Cell membrane</location>
        <topology evidence="1">Multi-pass membrane protein</topology>
    </subcellularLocation>
</comment>
<keyword evidence="3 6" id="KW-0812">Transmembrane</keyword>
<dbReference type="AlphaFoldDB" id="A0A4R5PJ30"/>
<dbReference type="InterPro" id="IPR001123">
    <property type="entry name" value="LeuE-type"/>
</dbReference>
<evidence type="ECO:0000256" key="2">
    <source>
        <dbReference type="ARBA" id="ARBA00022475"/>
    </source>
</evidence>
<dbReference type="GO" id="GO:0015171">
    <property type="term" value="F:amino acid transmembrane transporter activity"/>
    <property type="evidence" value="ECO:0007669"/>
    <property type="project" value="TreeGrafter"/>
</dbReference>
<keyword evidence="5 6" id="KW-0472">Membrane</keyword>
<dbReference type="GO" id="GO:0033228">
    <property type="term" value="P:cysteine export across plasma membrane"/>
    <property type="evidence" value="ECO:0007669"/>
    <property type="project" value="TreeGrafter"/>
</dbReference>